<dbReference type="EMBL" id="KV441555">
    <property type="protein sequence ID" value="OAG02862.1"/>
    <property type="molecule type" value="Genomic_DNA"/>
</dbReference>
<dbReference type="InParanoid" id="A0A177C7P0"/>
<dbReference type="Proteomes" id="UP000077069">
    <property type="component" value="Unassembled WGS sequence"/>
</dbReference>
<reference evidence="1 2" key="1">
    <citation type="submission" date="2016-05" db="EMBL/GenBank/DDBJ databases">
        <title>Comparative analysis of secretome profiles of manganese(II)-oxidizing ascomycete fungi.</title>
        <authorList>
            <consortium name="DOE Joint Genome Institute"/>
            <person name="Zeiner C.A."/>
            <person name="Purvine S.O."/>
            <person name="Zink E.M."/>
            <person name="Wu S."/>
            <person name="Pasa-Tolic L."/>
            <person name="Chaput D.L."/>
            <person name="Haridas S."/>
            <person name="Grigoriev I.V."/>
            <person name="Santelli C.M."/>
            <person name="Hansel C.M."/>
        </authorList>
    </citation>
    <scope>NUCLEOTIDE SEQUENCE [LARGE SCALE GENOMIC DNA]</scope>
    <source>
        <strain evidence="1 2">AP3s5-JAC2a</strain>
    </source>
</reference>
<name>A0A177C7P0_9PLEO</name>
<organism evidence="1 2">
    <name type="scientific">Paraphaeosphaeria sporulosa</name>
    <dbReference type="NCBI Taxonomy" id="1460663"/>
    <lineage>
        <taxon>Eukaryota</taxon>
        <taxon>Fungi</taxon>
        <taxon>Dikarya</taxon>
        <taxon>Ascomycota</taxon>
        <taxon>Pezizomycotina</taxon>
        <taxon>Dothideomycetes</taxon>
        <taxon>Pleosporomycetidae</taxon>
        <taxon>Pleosporales</taxon>
        <taxon>Massarineae</taxon>
        <taxon>Didymosphaeriaceae</taxon>
        <taxon>Paraphaeosphaeria</taxon>
    </lineage>
</organism>
<dbReference type="AlphaFoldDB" id="A0A177C7P0"/>
<dbReference type="OrthoDB" id="3800664at2759"/>
<evidence type="ECO:0000313" key="1">
    <source>
        <dbReference type="EMBL" id="OAG02862.1"/>
    </source>
</evidence>
<gene>
    <name evidence="1" type="ORF">CC84DRAFT_935138</name>
</gene>
<dbReference type="GeneID" id="28771396"/>
<keyword evidence="2" id="KW-1185">Reference proteome</keyword>
<dbReference type="RefSeq" id="XP_018033227.1">
    <property type="nucleotide sequence ID" value="XM_018187910.1"/>
</dbReference>
<accession>A0A177C7P0</accession>
<sequence length="276" mass="30549">MVSLHESFTHPPFRANCQPPISTTTSLVSTSINFIQTNMTLHEILIGIDDIKAELEKMTSCLKRLGERVARIEAAQQSHNGSALSGHAVSDQSFYGLDKKSMESLFLKHIFNEEERQVFAESVARCRARQVQQTVPAELPGEPDMSALHVEEHASAATTAPLASPSEAIVDNTASELQPSLRGGWGDEEAEEILYQKLADSCRASYIRLRLSPLEMQLSSVLQCGLTSVRREHTHSTDSVQHRESNQATNITSCERTFPRCYTTARCVETSTQSQS</sequence>
<proteinExistence type="predicted"/>
<protein>
    <submittedName>
        <fullName evidence="1">Uncharacterized protein</fullName>
    </submittedName>
</protein>
<evidence type="ECO:0000313" key="2">
    <source>
        <dbReference type="Proteomes" id="UP000077069"/>
    </source>
</evidence>